<dbReference type="Gene3D" id="3.40.50.970">
    <property type="match status" value="1"/>
</dbReference>
<evidence type="ECO:0000256" key="1">
    <source>
        <dbReference type="ARBA" id="ARBA00001964"/>
    </source>
</evidence>
<dbReference type="AlphaFoldDB" id="A0A2T2WHH9"/>
<sequence length="329" mass="36121">MDYDRRHVVESMLQQMLFIRLFEESVEQDALQGMVQGGVHLSIGQEAVAVGVHHALQSQDYVTGGHRGHHICLARGMDPRIMMAELMGKATGLSRGKSGSMHLIDPDHGILGLNGIVAASIGIATGAAFAVKYWQRSDQVVVGFFGDGAGNKGLFNESLNLAGLWNLPVIYVCENNQYAVETHVRQSTAGGDLSHRAEGYGFPGITVDGMDPLAVWEAVTQARTRAVNGEGPTLIEAQTYRYRGHDVGDPQTYRTKDEIADWRERDPIEYLTQMAMANEWLDGNTITALRESMQREVDAARRFALESPDPELGVALQYVYSQGGTGWQN</sequence>
<proteinExistence type="predicted"/>
<gene>
    <name evidence="5" type="ORF">C7B45_09845</name>
</gene>
<evidence type="ECO:0000256" key="3">
    <source>
        <dbReference type="ARBA" id="ARBA00023052"/>
    </source>
</evidence>
<evidence type="ECO:0000313" key="6">
    <source>
        <dbReference type="Proteomes" id="UP000241848"/>
    </source>
</evidence>
<dbReference type="PANTHER" id="PTHR11516">
    <property type="entry name" value="PYRUVATE DEHYDROGENASE E1 COMPONENT, ALPHA SUBUNIT BACTERIAL AND ORGANELLAR"/>
    <property type="match status" value="1"/>
</dbReference>
<dbReference type="InterPro" id="IPR001017">
    <property type="entry name" value="DH_E1"/>
</dbReference>
<comment type="caution">
    <text evidence="5">The sequence shown here is derived from an EMBL/GenBank/DDBJ whole genome shotgun (WGS) entry which is preliminary data.</text>
</comment>
<dbReference type="GO" id="GO:0006086">
    <property type="term" value="P:pyruvate decarboxylation to acetyl-CoA"/>
    <property type="evidence" value="ECO:0007669"/>
    <property type="project" value="TreeGrafter"/>
</dbReference>
<evidence type="ECO:0000313" key="5">
    <source>
        <dbReference type="EMBL" id="PSR21697.1"/>
    </source>
</evidence>
<dbReference type="EMBL" id="PXYV01000029">
    <property type="protein sequence ID" value="PSR21697.1"/>
    <property type="molecule type" value="Genomic_DNA"/>
</dbReference>
<name>A0A2T2WHH9_9FIRM</name>
<dbReference type="SUPFAM" id="SSF52518">
    <property type="entry name" value="Thiamin diphosphate-binding fold (THDP-binding)"/>
    <property type="match status" value="1"/>
</dbReference>
<keyword evidence="3" id="KW-0786">Thiamine pyrophosphate</keyword>
<dbReference type="CDD" id="cd02000">
    <property type="entry name" value="TPP_E1_PDC_ADC_BCADC"/>
    <property type="match status" value="1"/>
</dbReference>
<accession>A0A2T2WHH9</accession>
<keyword evidence="2" id="KW-0560">Oxidoreductase</keyword>
<dbReference type="InterPro" id="IPR050642">
    <property type="entry name" value="PDH_E1_Alpha_Subunit"/>
</dbReference>
<dbReference type="Pfam" id="PF00676">
    <property type="entry name" value="E1_dh"/>
    <property type="match status" value="1"/>
</dbReference>
<protein>
    <submittedName>
        <fullName evidence="5">Pyruvate dehydrogenase (Acetyl-transferring) E1 component subunit alpha</fullName>
    </submittedName>
</protein>
<dbReference type="PANTHER" id="PTHR11516:SF60">
    <property type="entry name" value="PYRUVATE DEHYDROGENASE E1 COMPONENT SUBUNIT ALPHA"/>
    <property type="match status" value="1"/>
</dbReference>
<comment type="cofactor">
    <cofactor evidence="1">
        <name>thiamine diphosphate</name>
        <dbReference type="ChEBI" id="CHEBI:58937"/>
    </cofactor>
</comment>
<dbReference type="InterPro" id="IPR029061">
    <property type="entry name" value="THDP-binding"/>
</dbReference>
<feature type="domain" description="Dehydrogenase E1 component" evidence="4">
    <location>
        <begin position="16"/>
        <end position="311"/>
    </location>
</feature>
<dbReference type="Proteomes" id="UP000241848">
    <property type="component" value="Unassembled WGS sequence"/>
</dbReference>
<organism evidence="5 6">
    <name type="scientific">Sulfobacillus acidophilus</name>
    <dbReference type="NCBI Taxonomy" id="53633"/>
    <lineage>
        <taxon>Bacteria</taxon>
        <taxon>Bacillati</taxon>
        <taxon>Bacillota</taxon>
        <taxon>Clostridia</taxon>
        <taxon>Eubacteriales</taxon>
        <taxon>Clostridiales Family XVII. Incertae Sedis</taxon>
        <taxon>Sulfobacillus</taxon>
    </lineage>
</organism>
<evidence type="ECO:0000256" key="2">
    <source>
        <dbReference type="ARBA" id="ARBA00023002"/>
    </source>
</evidence>
<reference evidence="5 6" key="1">
    <citation type="journal article" date="2014" name="BMC Genomics">
        <title>Comparison of environmental and isolate Sulfobacillus genomes reveals diverse carbon, sulfur, nitrogen, and hydrogen metabolisms.</title>
        <authorList>
            <person name="Justice N.B."/>
            <person name="Norman A."/>
            <person name="Brown C.T."/>
            <person name="Singh A."/>
            <person name="Thomas B.C."/>
            <person name="Banfield J.F."/>
        </authorList>
    </citation>
    <scope>NUCLEOTIDE SEQUENCE [LARGE SCALE GENOMIC DNA]</scope>
    <source>
        <strain evidence="5">AMDSBA3</strain>
    </source>
</reference>
<dbReference type="GO" id="GO:0004739">
    <property type="term" value="F:pyruvate dehydrogenase (acetyl-transferring) activity"/>
    <property type="evidence" value="ECO:0007669"/>
    <property type="project" value="TreeGrafter"/>
</dbReference>
<evidence type="ECO:0000259" key="4">
    <source>
        <dbReference type="Pfam" id="PF00676"/>
    </source>
</evidence>
<keyword evidence="5" id="KW-0670">Pyruvate</keyword>